<dbReference type="GO" id="GO:0043190">
    <property type="term" value="C:ATP-binding cassette (ABC) transporter complex"/>
    <property type="evidence" value="ECO:0007669"/>
    <property type="project" value="InterPro"/>
</dbReference>
<keyword evidence="5 7" id="KW-1133">Transmembrane helix</keyword>
<dbReference type="InterPro" id="IPR000515">
    <property type="entry name" value="MetI-like"/>
</dbReference>
<dbReference type="NCBIfam" id="TIGR01726">
    <property type="entry name" value="HEQRo_perm_3TM"/>
    <property type="match status" value="1"/>
</dbReference>
<feature type="transmembrane region" description="Helical" evidence="7">
    <location>
        <begin position="82"/>
        <end position="103"/>
    </location>
</feature>
<evidence type="ECO:0000256" key="3">
    <source>
        <dbReference type="ARBA" id="ARBA00022475"/>
    </source>
</evidence>
<name>A0A371P8H1_9ACTN</name>
<dbReference type="PROSITE" id="PS50928">
    <property type="entry name" value="ABC_TM1"/>
    <property type="match status" value="1"/>
</dbReference>
<sequence>MSTSLINDWGEWLPRLWDGLLVSLQVTGLSLVLGFVIGLGFALLSSAGSGLVRWPAILLVEIGRGMPALVMLQLVYFGLPGVGITFDAFPATVVALTLTTAAYTSEIIRAGLRAVPAGELEAADALGLSHVDAMRFVVIPQGLRIALPTLMGFAILIFQVSALAYSLGLPELLGQAYSIGAATFRYLDVLVLAGLLYLAITIPASWLVDRLERRLSKHLG</sequence>
<evidence type="ECO:0000256" key="5">
    <source>
        <dbReference type="ARBA" id="ARBA00022989"/>
    </source>
</evidence>
<evidence type="ECO:0000313" key="9">
    <source>
        <dbReference type="EMBL" id="REK72219.1"/>
    </source>
</evidence>
<dbReference type="InterPro" id="IPR010065">
    <property type="entry name" value="AA_ABC_transptr_permease_3TM"/>
</dbReference>
<evidence type="ECO:0000313" key="10">
    <source>
        <dbReference type="Proteomes" id="UP000265581"/>
    </source>
</evidence>
<dbReference type="Pfam" id="PF00528">
    <property type="entry name" value="BPD_transp_1"/>
    <property type="match status" value="1"/>
</dbReference>
<feature type="domain" description="ABC transmembrane type-1" evidence="8">
    <location>
        <begin position="20"/>
        <end position="208"/>
    </location>
</feature>
<evidence type="ECO:0000256" key="7">
    <source>
        <dbReference type="RuleBase" id="RU363032"/>
    </source>
</evidence>
<feature type="transmembrane region" description="Helical" evidence="7">
    <location>
        <begin position="186"/>
        <end position="208"/>
    </location>
</feature>
<comment type="caution">
    <text evidence="9">The sequence shown here is derived from an EMBL/GenBank/DDBJ whole genome shotgun (WGS) entry which is preliminary data.</text>
</comment>
<keyword evidence="6 7" id="KW-0472">Membrane</keyword>
<evidence type="ECO:0000256" key="4">
    <source>
        <dbReference type="ARBA" id="ARBA00022692"/>
    </source>
</evidence>
<evidence type="ECO:0000256" key="2">
    <source>
        <dbReference type="ARBA" id="ARBA00022448"/>
    </source>
</evidence>
<evidence type="ECO:0000256" key="6">
    <source>
        <dbReference type="ARBA" id="ARBA00023136"/>
    </source>
</evidence>
<dbReference type="CDD" id="cd06261">
    <property type="entry name" value="TM_PBP2"/>
    <property type="match status" value="1"/>
</dbReference>
<dbReference type="RefSeq" id="WP_119702352.1">
    <property type="nucleotide sequence ID" value="NZ_JBHSOI010000001.1"/>
</dbReference>
<keyword evidence="10" id="KW-1185">Reference proteome</keyword>
<dbReference type="InterPro" id="IPR043429">
    <property type="entry name" value="ArtM/GltK/GlnP/TcyL/YhdX-like"/>
</dbReference>
<dbReference type="Proteomes" id="UP000265581">
    <property type="component" value="Unassembled WGS sequence"/>
</dbReference>
<comment type="similarity">
    <text evidence="7">Belongs to the binding-protein-dependent transport system permease family.</text>
</comment>
<feature type="transmembrane region" description="Helical" evidence="7">
    <location>
        <begin position="20"/>
        <end position="44"/>
    </location>
</feature>
<dbReference type="OrthoDB" id="92598at2"/>
<organism evidence="9 10">
    <name type="scientific">Aeromicrobium endophyticum</name>
    <dbReference type="NCBI Taxonomy" id="2292704"/>
    <lineage>
        <taxon>Bacteria</taxon>
        <taxon>Bacillati</taxon>
        <taxon>Actinomycetota</taxon>
        <taxon>Actinomycetes</taxon>
        <taxon>Propionibacteriales</taxon>
        <taxon>Nocardioidaceae</taxon>
        <taxon>Aeromicrobium</taxon>
    </lineage>
</organism>
<keyword evidence="3" id="KW-1003">Cell membrane</keyword>
<dbReference type="GO" id="GO:0006865">
    <property type="term" value="P:amino acid transport"/>
    <property type="evidence" value="ECO:0007669"/>
    <property type="project" value="TreeGrafter"/>
</dbReference>
<dbReference type="Gene3D" id="1.10.3720.10">
    <property type="entry name" value="MetI-like"/>
    <property type="match status" value="1"/>
</dbReference>
<evidence type="ECO:0000259" key="8">
    <source>
        <dbReference type="PROSITE" id="PS50928"/>
    </source>
</evidence>
<feature type="transmembrane region" description="Helical" evidence="7">
    <location>
        <begin position="56"/>
        <end position="76"/>
    </location>
</feature>
<proteinExistence type="inferred from homology"/>
<keyword evidence="2 7" id="KW-0813">Transport</keyword>
<accession>A0A371P8H1</accession>
<comment type="subcellular location">
    <subcellularLocation>
        <location evidence="1 7">Cell membrane</location>
        <topology evidence="1 7">Multi-pass membrane protein</topology>
    </subcellularLocation>
</comment>
<evidence type="ECO:0000256" key="1">
    <source>
        <dbReference type="ARBA" id="ARBA00004651"/>
    </source>
</evidence>
<reference evidence="9 10" key="1">
    <citation type="submission" date="2018-08" db="EMBL/GenBank/DDBJ databases">
        <title>Aeromicrobium sp. M2KJ-4, whole genome shotgun sequence.</title>
        <authorList>
            <person name="Tuo L."/>
        </authorList>
    </citation>
    <scope>NUCLEOTIDE SEQUENCE [LARGE SCALE GENOMIC DNA]</scope>
    <source>
        <strain evidence="9 10">M2KJ-4</strain>
    </source>
</reference>
<dbReference type="PANTHER" id="PTHR30614">
    <property type="entry name" value="MEMBRANE COMPONENT OF AMINO ACID ABC TRANSPORTER"/>
    <property type="match status" value="1"/>
</dbReference>
<dbReference type="PANTHER" id="PTHR30614:SF1">
    <property type="entry name" value="GLUTAMATE_ASPARTATE IMPORT PERMEASE PROTEIN GLTK"/>
    <property type="match status" value="1"/>
</dbReference>
<dbReference type="AlphaFoldDB" id="A0A371P8H1"/>
<feature type="transmembrane region" description="Helical" evidence="7">
    <location>
        <begin position="145"/>
        <end position="166"/>
    </location>
</feature>
<protein>
    <submittedName>
        <fullName evidence="9">Amino acid ABC transporter permease</fullName>
    </submittedName>
</protein>
<gene>
    <name evidence="9" type="ORF">DX116_00795</name>
</gene>
<dbReference type="InterPro" id="IPR035906">
    <property type="entry name" value="MetI-like_sf"/>
</dbReference>
<keyword evidence="4 7" id="KW-0812">Transmembrane</keyword>
<dbReference type="GO" id="GO:0022857">
    <property type="term" value="F:transmembrane transporter activity"/>
    <property type="evidence" value="ECO:0007669"/>
    <property type="project" value="InterPro"/>
</dbReference>
<dbReference type="SUPFAM" id="SSF161098">
    <property type="entry name" value="MetI-like"/>
    <property type="match status" value="1"/>
</dbReference>
<dbReference type="EMBL" id="QUBR01000001">
    <property type="protein sequence ID" value="REK72219.1"/>
    <property type="molecule type" value="Genomic_DNA"/>
</dbReference>